<dbReference type="InterPro" id="IPR029044">
    <property type="entry name" value="Nucleotide-diphossugar_trans"/>
</dbReference>
<dbReference type="Proteomes" id="UP000056750">
    <property type="component" value="Chromosome"/>
</dbReference>
<dbReference type="Gene3D" id="3.90.550.10">
    <property type="entry name" value="Spore Coat Polysaccharide Biosynthesis Protein SpsA, Chain A"/>
    <property type="match status" value="1"/>
</dbReference>
<dbReference type="InterPro" id="IPR001173">
    <property type="entry name" value="Glyco_trans_2-like"/>
</dbReference>
<dbReference type="Pfam" id="PF00535">
    <property type="entry name" value="Glycos_transf_2"/>
    <property type="match status" value="1"/>
</dbReference>
<dbReference type="PANTHER" id="PTHR43179:SF7">
    <property type="entry name" value="RHAMNOSYLTRANSFERASE WBBL"/>
    <property type="match status" value="1"/>
</dbReference>
<evidence type="ECO:0000259" key="1">
    <source>
        <dbReference type="Pfam" id="PF00535"/>
    </source>
</evidence>
<sequence length="594" mass="66347">MLNVFKKNKGEITPALMKNTIESEFNAEFYAEKYTFLETNDHLSHFVTEGWKEGLDPCEWFSTSKYIQAYPDVAASGINPFFHYLYYGKAEGRNEGLVGISGDASLRSLVKTSNQADEDYHSSKYFKEASNILGTELEFTTEQFERFANWTKVVPKATGPHPNVKAFLDSASATGSGCEAITSGWIIRKKDSFVWFETNQGQILPMRSAFFQYRQDVYDAFEDEMTEALPLTGFVQALTACNPGTLLRIYALSSEGAHEVAQCNVERIDSAPKKLAEFLASINTPLSELPKRITKIDEPLITSAIAQKNKAIAAMPHEVYSFGETTAPGASIIIPLYGRVDFVEAQMQCFSQDIFVQNHCELIYVIDDPSLVEPFKKLSSDIYALYGIPFKVVWGGLNRGFSGANNLGVEYATAHYLLFLNSDAFPTNPGWVEQLTDVLNSNSDYGVVSPRLLFADGSIQHAGMEFVYRNELSIWVNHHPNMGIDPTLDPHSEPTIVPAVTGACMLMTRSLFDSIGGWDNGYLIGDFEDSDLCFKIREKGKHCIYVPTVDLTHLERQSFNLTGAPDFRTKVVIYNATRHQNKWSSLLKQSVSNG</sequence>
<proteinExistence type="predicted"/>
<dbReference type="SUPFAM" id="SSF53448">
    <property type="entry name" value="Nucleotide-diphospho-sugar transferases"/>
    <property type="match status" value="1"/>
</dbReference>
<reference evidence="2 3" key="1">
    <citation type="submission" date="2015-12" db="EMBL/GenBank/DDBJ databases">
        <title>Intraspecies pangenome expansion in the marine bacterium Alteromonas.</title>
        <authorList>
            <person name="Lopez-Perez M."/>
            <person name="Rodriguez-Valera F."/>
        </authorList>
    </citation>
    <scope>NUCLEOTIDE SEQUENCE [LARGE SCALE GENOMIC DNA]</scope>
    <source>
        <strain evidence="2 3">LMG 21861</strain>
    </source>
</reference>
<feature type="domain" description="Glycosyltransferase 2-like" evidence="1">
    <location>
        <begin position="331"/>
        <end position="515"/>
    </location>
</feature>
<organism evidence="2 3">
    <name type="scientific">Alteromonas stellipolaris</name>
    <dbReference type="NCBI Taxonomy" id="233316"/>
    <lineage>
        <taxon>Bacteria</taxon>
        <taxon>Pseudomonadati</taxon>
        <taxon>Pseudomonadota</taxon>
        <taxon>Gammaproteobacteria</taxon>
        <taxon>Alteromonadales</taxon>
        <taxon>Alteromonadaceae</taxon>
        <taxon>Alteromonas/Salinimonas group</taxon>
        <taxon>Alteromonas</taxon>
    </lineage>
</organism>
<gene>
    <name evidence="2" type="ORF">AVL57_18510</name>
</gene>
<dbReference type="EMBL" id="CP013926">
    <property type="protein sequence ID" value="AMJ75777.1"/>
    <property type="molecule type" value="Genomic_DNA"/>
</dbReference>
<evidence type="ECO:0000313" key="2">
    <source>
        <dbReference type="EMBL" id="AMJ75777.1"/>
    </source>
</evidence>
<dbReference type="PANTHER" id="PTHR43179">
    <property type="entry name" value="RHAMNOSYLTRANSFERASE WBBL"/>
    <property type="match status" value="1"/>
</dbReference>
<name>A0ABM5YML8_9ALTE</name>
<keyword evidence="3" id="KW-1185">Reference proteome</keyword>
<accession>A0ABM5YML8</accession>
<protein>
    <recommendedName>
        <fullName evidence="1">Glycosyltransferase 2-like domain-containing protein</fullName>
    </recommendedName>
</protein>
<evidence type="ECO:0000313" key="3">
    <source>
        <dbReference type="Proteomes" id="UP000056750"/>
    </source>
</evidence>